<dbReference type="AlphaFoldDB" id="J3PJB8"/>
<evidence type="ECO:0000259" key="4">
    <source>
        <dbReference type="SMART" id="SM00954"/>
    </source>
</evidence>
<dbReference type="GO" id="GO:0015969">
    <property type="term" value="P:guanosine tetraphosphate metabolic process"/>
    <property type="evidence" value="ECO:0007669"/>
    <property type="project" value="InterPro"/>
</dbReference>
<dbReference type="EnsemblFungi" id="EJT68820">
    <property type="protein sequence ID" value="EJT68820"/>
    <property type="gene ID" value="GGTG_13600"/>
</dbReference>
<reference evidence="6" key="4">
    <citation type="journal article" date="2015" name="G3 (Bethesda)">
        <title>Genome sequences of three phytopathogenic species of the Magnaporthaceae family of fungi.</title>
        <authorList>
            <person name="Okagaki L.H."/>
            <person name="Nunes C.C."/>
            <person name="Sailsbery J."/>
            <person name="Clay B."/>
            <person name="Brown D."/>
            <person name="John T."/>
            <person name="Oh Y."/>
            <person name="Young N."/>
            <person name="Fitzgerald M."/>
            <person name="Haas B.J."/>
            <person name="Zeng Q."/>
            <person name="Young S."/>
            <person name="Adiconis X."/>
            <person name="Fan L."/>
            <person name="Levin J.Z."/>
            <person name="Mitchell T.K."/>
            <person name="Okubara P.A."/>
            <person name="Farman M.L."/>
            <person name="Kohn L.M."/>
            <person name="Birren B."/>
            <person name="Ma L.-J."/>
            <person name="Dean R.A."/>
        </authorList>
    </citation>
    <scope>NUCLEOTIDE SEQUENCE</scope>
    <source>
        <strain evidence="6">R3-111a-1</strain>
    </source>
</reference>
<feature type="domain" description="RelA/SpoT" evidence="4">
    <location>
        <begin position="83"/>
        <end position="222"/>
    </location>
</feature>
<feature type="repeat" description="WD" evidence="3">
    <location>
        <begin position="1021"/>
        <end position="1062"/>
    </location>
</feature>
<dbReference type="SMART" id="SM00954">
    <property type="entry name" value="RelA_SpoT"/>
    <property type="match status" value="1"/>
</dbReference>
<dbReference type="Gene3D" id="3.40.50.300">
    <property type="entry name" value="P-loop containing nucleotide triphosphate hydrolases"/>
    <property type="match status" value="1"/>
</dbReference>
<dbReference type="PROSITE" id="PS00678">
    <property type="entry name" value="WD_REPEATS_1"/>
    <property type="match status" value="4"/>
</dbReference>
<dbReference type="Proteomes" id="UP000006039">
    <property type="component" value="Unassembled WGS sequence"/>
</dbReference>
<keyword evidence="1 3" id="KW-0853">WD repeat</keyword>
<name>J3PJB8_GAET3</name>
<dbReference type="InterPro" id="IPR043519">
    <property type="entry name" value="NT_sf"/>
</dbReference>
<dbReference type="PROSITE" id="PS50294">
    <property type="entry name" value="WD_REPEATS_REGION"/>
    <property type="match status" value="4"/>
</dbReference>
<dbReference type="InterPro" id="IPR036322">
    <property type="entry name" value="WD40_repeat_dom_sf"/>
</dbReference>
<dbReference type="InterPro" id="IPR007685">
    <property type="entry name" value="RelA_SpoT"/>
</dbReference>
<keyword evidence="2" id="KW-0677">Repeat</keyword>
<feature type="repeat" description="WD" evidence="3">
    <location>
        <begin position="937"/>
        <end position="978"/>
    </location>
</feature>
<dbReference type="Pfam" id="PF24883">
    <property type="entry name" value="NPHP3_N"/>
    <property type="match status" value="1"/>
</dbReference>
<dbReference type="SMART" id="SM00320">
    <property type="entry name" value="WD40"/>
    <property type="match status" value="4"/>
</dbReference>
<dbReference type="OrthoDB" id="674604at2759"/>
<dbReference type="GeneID" id="20354058"/>
<dbReference type="PRINTS" id="PR00320">
    <property type="entry name" value="GPROTEINBRPT"/>
</dbReference>
<feature type="repeat" description="WD" evidence="3">
    <location>
        <begin position="979"/>
        <end position="1020"/>
    </location>
</feature>
<dbReference type="eggNOG" id="KOG0266">
    <property type="taxonomic scope" value="Eukaryota"/>
</dbReference>
<dbReference type="InterPro" id="IPR056884">
    <property type="entry name" value="NPHP3-like_N"/>
</dbReference>
<dbReference type="SUPFAM" id="SSF50978">
    <property type="entry name" value="WD40 repeat-like"/>
    <property type="match status" value="1"/>
</dbReference>
<evidence type="ECO:0000313" key="7">
    <source>
        <dbReference type="Proteomes" id="UP000006039"/>
    </source>
</evidence>
<evidence type="ECO:0000313" key="5">
    <source>
        <dbReference type="EMBL" id="EJT68820.1"/>
    </source>
</evidence>
<dbReference type="Gene3D" id="2.130.10.10">
    <property type="entry name" value="YVTN repeat-like/Quinoprotein amine dehydrogenase"/>
    <property type="match status" value="2"/>
</dbReference>
<feature type="repeat" description="WD" evidence="3">
    <location>
        <begin position="1063"/>
        <end position="1104"/>
    </location>
</feature>
<organism evidence="5">
    <name type="scientific">Gaeumannomyces tritici (strain R3-111a-1)</name>
    <name type="common">Wheat and barley take-all root rot fungus</name>
    <name type="synonym">Gaeumannomyces graminis var. tritici</name>
    <dbReference type="NCBI Taxonomy" id="644352"/>
    <lineage>
        <taxon>Eukaryota</taxon>
        <taxon>Fungi</taxon>
        <taxon>Dikarya</taxon>
        <taxon>Ascomycota</taxon>
        <taxon>Pezizomycotina</taxon>
        <taxon>Sordariomycetes</taxon>
        <taxon>Sordariomycetidae</taxon>
        <taxon>Magnaporthales</taxon>
        <taxon>Magnaporthaceae</taxon>
        <taxon>Gaeumannomyces</taxon>
    </lineage>
</organism>
<dbReference type="PANTHER" id="PTHR19848">
    <property type="entry name" value="WD40 REPEAT PROTEIN"/>
    <property type="match status" value="1"/>
</dbReference>
<dbReference type="CDD" id="cd00200">
    <property type="entry name" value="WD40"/>
    <property type="match status" value="1"/>
</dbReference>
<dbReference type="InterPro" id="IPR015943">
    <property type="entry name" value="WD40/YVTN_repeat-like_dom_sf"/>
</dbReference>
<dbReference type="SUPFAM" id="SSF81301">
    <property type="entry name" value="Nucleotidyltransferase"/>
    <property type="match status" value="1"/>
</dbReference>
<proteinExistence type="predicted"/>
<dbReference type="PANTHER" id="PTHR19848:SF8">
    <property type="entry name" value="F-BOX AND WD REPEAT DOMAIN CONTAINING 7"/>
    <property type="match status" value="1"/>
</dbReference>
<dbReference type="Pfam" id="PF00400">
    <property type="entry name" value="WD40"/>
    <property type="match status" value="4"/>
</dbReference>
<protein>
    <recommendedName>
        <fullName evidence="4">RelA/SpoT domain-containing protein</fullName>
    </recommendedName>
</protein>
<reference evidence="6" key="5">
    <citation type="submission" date="2018-04" db="UniProtKB">
        <authorList>
            <consortium name="EnsemblFungi"/>
        </authorList>
    </citation>
    <scope>IDENTIFICATION</scope>
    <source>
        <strain evidence="6">R3-111a-1</strain>
    </source>
</reference>
<dbReference type="SUPFAM" id="SSF52540">
    <property type="entry name" value="P-loop containing nucleoside triphosphate hydrolases"/>
    <property type="match status" value="1"/>
</dbReference>
<evidence type="ECO:0000313" key="6">
    <source>
        <dbReference type="EnsemblFungi" id="EJT68820"/>
    </source>
</evidence>
<reference evidence="5" key="3">
    <citation type="submission" date="2010-09" db="EMBL/GenBank/DDBJ databases">
        <title>Annotation of Gaeumannomyces graminis var. tritici R3-111a-1.</title>
        <authorList>
            <consortium name="The Broad Institute Genome Sequencing Platform"/>
            <person name="Ma L.-J."/>
            <person name="Dead R."/>
            <person name="Young S.K."/>
            <person name="Zeng Q."/>
            <person name="Gargeya S."/>
            <person name="Fitzgerald M."/>
            <person name="Haas B."/>
            <person name="Abouelleil A."/>
            <person name="Alvarado L."/>
            <person name="Arachchi H.M."/>
            <person name="Berlin A."/>
            <person name="Brown A."/>
            <person name="Chapman S.B."/>
            <person name="Chen Z."/>
            <person name="Dunbar C."/>
            <person name="Freedman E."/>
            <person name="Gearin G."/>
            <person name="Gellesch M."/>
            <person name="Goldberg J."/>
            <person name="Griggs A."/>
            <person name="Gujja S."/>
            <person name="Heiman D."/>
            <person name="Howarth C."/>
            <person name="Larson L."/>
            <person name="Lui A."/>
            <person name="MacDonald P.J.P."/>
            <person name="Mehta T."/>
            <person name="Montmayeur A."/>
            <person name="Murphy C."/>
            <person name="Neiman D."/>
            <person name="Pearson M."/>
            <person name="Priest M."/>
            <person name="Roberts A."/>
            <person name="Saif S."/>
            <person name="Shea T."/>
            <person name="Shenoy N."/>
            <person name="Sisk P."/>
            <person name="Stolte C."/>
            <person name="Sykes S."/>
            <person name="Yandava C."/>
            <person name="Wortman J."/>
            <person name="Nusbaum C."/>
            <person name="Birren B."/>
        </authorList>
    </citation>
    <scope>NUCLEOTIDE SEQUENCE</scope>
    <source>
        <strain evidence="5">R3-111a-1</strain>
    </source>
</reference>
<dbReference type="InterPro" id="IPR019775">
    <property type="entry name" value="WD40_repeat_CS"/>
</dbReference>
<dbReference type="EMBL" id="GL385414">
    <property type="protein sequence ID" value="EJT68820.1"/>
    <property type="molecule type" value="Genomic_DNA"/>
</dbReference>
<accession>J3PJB8</accession>
<evidence type="ECO:0000256" key="3">
    <source>
        <dbReference type="PROSITE-ProRule" id="PRU00221"/>
    </source>
</evidence>
<dbReference type="Gene3D" id="3.30.460.10">
    <property type="entry name" value="Beta Polymerase, domain 2"/>
    <property type="match status" value="1"/>
</dbReference>
<dbReference type="PROSITE" id="PS50082">
    <property type="entry name" value="WD_REPEATS_2"/>
    <property type="match status" value="4"/>
</dbReference>
<dbReference type="STRING" id="644352.J3PJB8"/>
<evidence type="ECO:0000256" key="2">
    <source>
        <dbReference type="ARBA" id="ARBA00022737"/>
    </source>
</evidence>
<gene>
    <name evidence="6" type="primary">20354058</name>
    <name evidence="5" type="ORF">GGTG_13600</name>
</gene>
<dbReference type="RefSeq" id="XP_009229779.1">
    <property type="nucleotide sequence ID" value="XM_009231515.1"/>
</dbReference>
<reference evidence="5" key="2">
    <citation type="submission" date="2010-07" db="EMBL/GenBank/DDBJ databases">
        <authorList>
            <consortium name="The Broad Institute Genome Sequencing Platform"/>
            <consortium name="Broad Institute Genome Sequencing Center for Infectious Disease"/>
            <person name="Ma L.-J."/>
            <person name="Dead R."/>
            <person name="Young S."/>
            <person name="Zeng Q."/>
            <person name="Koehrsen M."/>
            <person name="Alvarado L."/>
            <person name="Berlin A."/>
            <person name="Chapman S.B."/>
            <person name="Chen Z."/>
            <person name="Freedman E."/>
            <person name="Gellesch M."/>
            <person name="Goldberg J."/>
            <person name="Griggs A."/>
            <person name="Gujja S."/>
            <person name="Heilman E.R."/>
            <person name="Heiman D."/>
            <person name="Hepburn T."/>
            <person name="Howarth C."/>
            <person name="Jen D."/>
            <person name="Larson L."/>
            <person name="Mehta T."/>
            <person name="Neiman D."/>
            <person name="Pearson M."/>
            <person name="Roberts A."/>
            <person name="Saif S."/>
            <person name="Shea T."/>
            <person name="Shenoy N."/>
            <person name="Sisk P."/>
            <person name="Stolte C."/>
            <person name="Sykes S."/>
            <person name="Walk T."/>
            <person name="White J."/>
            <person name="Yandava C."/>
            <person name="Haas B."/>
            <person name="Nusbaum C."/>
            <person name="Birren B."/>
        </authorList>
    </citation>
    <scope>NUCLEOTIDE SEQUENCE</scope>
    <source>
        <strain evidence="5">R3-111a-1</strain>
    </source>
</reference>
<sequence>MEIEKDMEQRFKTTIDNLVAEWDEKLSKDEDWADKDRSAKIREIFVREIWSQVKGGYDKMLQDLKAHFKARLEAKDIAADLSARVKDVGSIKTTLERREKTKLFASINDVFIEMHDLVGLRIVPHTSESRKEVQDFIGKEFHQLKPTAHISSDRKVGEFWDVRFGAYESNNHRVGINLEHGAYGGSLSSYEGVMFEIQVASLADVLGNILAHPLQYKTKHGRLDKRTEQTLDLLKGTFKFLDVHLEQFLDAYNAMLEAKATEAEFGSDFGRAMTKAAKAAALSDLDKMRADVAAAVTEALEERMHHLADGVPDTPSRAPEYWRRHIKEQSDQLKEFLRKFQQQQDRQCLEKLPVAKGAAFDAQANEHDPSCHPDTRVDLLADIHKWIEDPNGKCIFWLRGMAGTGKSTISRTVAKKLSTAKVPNASFFFKKGDGDRGSAAKFFTTILAQLVRRVPILASHVQSVIENDPAIVDKNKKEQFEKIILGPLNKCKVASSPLLAVVVDALDECDREEDAKVLVYLFSKAREVASFRLRFFVTSRPELPIRLGFKEIGDNYQNLALHEVPKPDIKRDISTFLRSELDRIRQDFNKTVPGPGLPSDWPPPACFKDLVNMAVPLFIFASTACRFIADIHHGNPMEQLDRILEYKTKGGRFQLHATYLPILNQLFFKRTDTGLDRRTGEKEAQIVAWFRDIVGTIVLLADPLPSASLALILGRTQHDVDSKLCTLHSVLDISDDPLVPVKLLHLSFRDFLVDQENRDANPFWVDAQRTHEQLADRCLKLLSTGDTLKRNVCDLRHPGTLRSEISLHTINTALPPEVQYACRYWVHHWKESRRQIGDGDPVHLFLTDRLLYWLEVLGLTGRILESFDMANCLLDMLQRFLLANATVVDASPLQIYYSALVFAPKKSIVRELWRKEFPNCISFLSPVDLDWNVCQTLDGHSGWVNSVAFSPDGQRLASASHDETVKLWDAATGACLQTLKGHSSSVSSVAFSPDRQRLASAFRDKTVKLWDAATGACLQTLEGHSSSVSSIAFSPNRQRLASASYDETVKLWDAATGACLQTLEGHSSSVSSVAFSPDGQRLASASSDETVKLWDAATGACITTLDGSTSTLSFDDTGSYLQTDFGTKLLQKQPAAGPAAVQAHLQHQDFEGIGISADKAWITWNGKHFLWLPTEYRGQYTAIAGLTIALGCSSGRVLFFQWSGAT</sequence>
<dbReference type="InterPro" id="IPR027417">
    <property type="entry name" value="P-loop_NTPase"/>
</dbReference>
<reference evidence="7" key="1">
    <citation type="submission" date="2010-07" db="EMBL/GenBank/DDBJ databases">
        <title>The genome sequence of Gaeumannomyces graminis var. tritici strain R3-111a-1.</title>
        <authorList>
            <consortium name="The Broad Institute Genome Sequencing Platform"/>
            <person name="Ma L.-J."/>
            <person name="Dead R."/>
            <person name="Young S."/>
            <person name="Zeng Q."/>
            <person name="Koehrsen M."/>
            <person name="Alvarado L."/>
            <person name="Berlin A."/>
            <person name="Chapman S.B."/>
            <person name="Chen Z."/>
            <person name="Freedman E."/>
            <person name="Gellesch M."/>
            <person name="Goldberg J."/>
            <person name="Griggs A."/>
            <person name="Gujja S."/>
            <person name="Heilman E.R."/>
            <person name="Heiman D."/>
            <person name="Hepburn T."/>
            <person name="Howarth C."/>
            <person name="Jen D."/>
            <person name="Larson L."/>
            <person name="Mehta T."/>
            <person name="Neiman D."/>
            <person name="Pearson M."/>
            <person name="Roberts A."/>
            <person name="Saif S."/>
            <person name="Shea T."/>
            <person name="Shenoy N."/>
            <person name="Sisk P."/>
            <person name="Stolte C."/>
            <person name="Sykes S."/>
            <person name="Walk T."/>
            <person name="White J."/>
            <person name="Yandava C."/>
            <person name="Haas B."/>
            <person name="Nusbaum C."/>
            <person name="Birren B."/>
        </authorList>
    </citation>
    <scope>NUCLEOTIDE SEQUENCE [LARGE SCALE GENOMIC DNA]</scope>
    <source>
        <strain evidence="7">R3-111a-1</strain>
    </source>
</reference>
<dbReference type="InterPro" id="IPR020472">
    <property type="entry name" value="WD40_PAC1"/>
</dbReference>
<keyword evidence="7" id="KW-1185">Reference proteome</keyword>
<dbReference type="InterPro" id="IPR001680">
    <property type="entry name" value="WD40_rpt"/>
</dbReference>
<dbReference type="VEuPathDB" id="FungiDB:GGTG_13600"/>
<evidence type="ECO:0000256" key="1">
    <source>
        <dbReference type="ARBA" id="ARBA00022574"/>
    </source>
</evidence>